<keyword evidence="1" id="KW-0812">Transmembrane</keyword>
<dbReference type="AlphaFoldDB" id="A0A2G8SMK3"/>
<dbReference type="EMBL" id="AYKW01000004">
    <property type="protein sequence ID" value="PIL34996.1"/>
    <property type="molecule type" value="Genomic_DNA"/>
</dbReference>
<keyword evidence="3" id="KW-1185">Reference proteome</keyword>
<evidence type="ECO:0000313" key="2">
    <source>
        <dbReference type="EMBL" id="PIL34996.1"/>
    </source>
</evidence>
<protein>
    <submittedName>
        <fullName evidence="2">Uncharacterized protein</fullName>
    </submittedName>
</protein>
<dbReference type="Proteomes" id="UP000230002">
    <property type="component" value="Unassembled WGS sequence"/>
</dbReference>
<keyword evidence="1" id="KW-0472">Membrane</keyword>
<evidence type="ECO:0000313" key="3">
    <source>
        <dbReference type="Proteomes" id="UP000230002"/>
    </source>
</evidence>
<evidence type="ECO:0000256" key="1">
    <source>
        <dbReference type="SAM" id="Phobius"/>
    </source>
</evidence>
<keyword evidence="1" id="KW-1133">Transmembrane helix</keyword>
<reference evidence="2 3" key="1">
    <citation type="journal article" date="2015" name="Sci. Rep.">
        <title>Chromosome-level genome map provides insights into diverse defense mechanisms in the medicinal fungus Ganoderma sinense.</title>
        <authorList>
            <person name="Zhu Y."/>
            <person name="Xu J."/>
            <person name="Sun C."/>
            <person name="Zhou S."/>
            <person name="Xu H."/>
            <person name="Nelson D.R."/>
            <person name="Qian J."/>
            <person name="Song J."/>
            <person name="Luo H."/>
            <person name="Xiang L."/>
            <person name="Li Y."/>
            <person name="Xu Z."/>
            <person name="Ji A."/>
            <person name="Wang L."/>
            <person name="Lu S."/>
            <person name="Hayward A."/>
            <person name="Sun W."/>
            <person name="Li X."/>
            <person name="Schwartz D.C."/>
            <person name="Wang Y."/>
            <person name="Chen S."/>
        </authorList>
    </citation>
    <scope>NUCLEOTIDE SEQUENCE [LARGE SCALE GENOMIC DNA]</scope>
    <source>
        <strain evidence="2 3">ZZ0214-1</strain>
    </source>
</reference>
<gene>
    <name evidence="2" type="ORF">GSI_02783</name>
</gene>
<sequence length="161" mass="17236">MTVNINIDNMVEEVAQTRCSKDSAGTGDVLALYMKVATTLVLCALLVSGFVTVLRAIRVVHADLIATRRAGVHAQIPTVSEDSTESVPLDTEVASELEADAAAAPDSSEDGEMLRMWREVGNFTFAWLGRSVSATATTVTAMIPRLIPDVEAEYELPVPCP</sequence>
<proteinExistence type="predicted"/>
<organism evidence="2 3">
    <name type="scientific">Ganoderma sinense ZZ0214-1</name>
    <dbReference type="NCBI Taxonomy" id="1077348"/>
    <lineage>
        <taxon>Eukaryota</taxon>
        <taxon>Fungi</taxon>
        <taxon>Dikarya</taxon>
        <taxon>Basidiomycota</taxon>
        <taxon>Agaricomycotina</taxon>
        <taxon>Agaricomycetes</taxon>
        <taxon>Polyporales</taxon>
        <taxon>Polyporaceae</taxon>
        <taxon>Ganoderma</taxon>
    </lineage>
</organism>
<feature type="transmembrane region" description="Helical" evidence="1">
    <location>
        <begin position="30"/>
        <end position="54"/>
    </location>
</feature>
<accession>A0A2G8SMK3</accession>
<name>A0A2G8SMK3_9APHY</name>
<comment type="caution">
    <text evidence="2">The sequence shown here is derived from an EMBL/GenBank/DDBJ whole genome shotgun (WGS) entry which is preliminary data.</text>
</comment>